<accession>A0A928DPS6</accession>
<feature type="region of interest" description="Disordered" evidence="1">
    <location>
        <begin position="59"/>
        <end position="83"/>
    </location>
</feature>
<proteinExistence type="predicted"/>
<reference evidence="3" key="1">
    <citation type="submission" date="2019-04" db="EMBL/GenBank/DDBJ databases">
        <title>Evolution of Biomass-Degrading Anaerobic Consortia Revealed by Metagenomics.</title>
        <authorList>
            <person name="Peng X."/>
        </authorList>
    </citation>
    <scope>NUCLEOTIDE SEQUENCE</scope>
    <source>
        <strain evidence="3">SIG66</strain>
    </source>
</reference>
<organism evidence="3 4">
    <name type="scientific">Candidatus Avelusimicrobium gallicola</name>
    <dbReference type="NCBI Taxonomy" id="2562704"/>
    <lineage>
        <taxon>Bacteria</taxon>
        <taxon>Pseudomonadati</taxon>
        <taxon>Elusimicrobiota</taxon>
        <taxon>Elusimicrobia</taxon>
        <taxon>Elusimicrobiales</taxon>
        <taxon>Elusimicrobiaceae</taxon>
        <taxon>Candidatus Avelusimicrobium</taxon>
    </lineage>
</organism>
<evidence type="ECO:0000256" key="1">
    <source>
        <dbReference type="SAM" id="MobiDB-lite"/>
    </source>
</evidence>
<feature type="compositionally biased region" description="Low complexity" evidence="1">
    <location>
        <begin position="65"/>
        <end position="83"/>
    </location>
</feature>
<feature type="compositionally biased region" description="Polar residues" evidence="1">
    <location>
        <begin position="165"/>
        <end position="175"/>
    </location>
</feature>
<feature type="region of interest" description="Disordered" evidence="1">
    <location>
        <begin position="215"/>
        <end position="241"/>
    </location>
</feature>
<feature type="compositionally biased region" description="Low complexity" evidence="1">
    <location>
        <begin position="219"/>
        <end position="238"/>
    </location>
</feature>
<dbReference type="Proteomes" id="UP000725649">
    <property type="component" value="Unassembled WGS sequence"/>
</dbReference>
<evidence type="ECO:0000256" key="2">
    <source>
        <dbReference type="SAM" id="SignalP"/>
    </source>
</evidence>
<sequence length="547" mass="60263">MRKYLLLVLLSGLAVSSFAQRKSAAPGVSSSIRVSTAVEAPQSNIDLLKQSLQSSGQVAGVAENAPASSAKPSPATTQPAVSPASASASAASAVRAVVSTPNTLDMPLEMGGSVQSVQTTVEPVKKQLSPEAAKRVEQAKQKREAGQKKAKKPTPTPLEKDIERSNSLLPPSQQVPAAEPEEDSAEEAAADAELEYAVRMLEKSREAMAAADRYIPPSAAQNKPNKVPAPNKKFNPNAFRPGVTWQASKSTHFDIYTQKRSSGISSSNMSMTFESSYQTLRRFIPWMMSGRVRVFVYQDHQSYLRHEPNAKAWTRALAYPTRGEIVVYDEPGKNQELKEVFTHELTHIFTQQFFDKHKTGRIMTPTWLDEGLAVLLEDQAYNGMKGGPWAQDFKTLNFQRDPSGQVASFGSTSMFGPSKGKRLTSKRAGKPVYFTSFEAFMQEGSLEAAEGRGKTQDWYFQAYTMVRFLLNPAGGASPSNRMQFEQFTRLLSQGEAVRDPSTGFLVKDSKGKTVYEPYSVEKALGKAYRYGTIANFEDNFWRWAGRE</sequence>
<feature type="chain" id="PRO_5037806350" description="Peptidase MA-like domain-containing protein" evidence="2">
    <location>
        <begin position="20"/>
        <end position="547"/>
    </location>
</feature>
<feature type="signal peptide" evidence="2">
    <location>
        <begin position="1"/>
        <end position="19"/>
    </location>
</feature>
<evidence type="ECO:0000313" key="3">
    <source>
        <dbReference type="EMBL" id="MBE6421201.1"/>
    </source>
</evidence>
<feature type="compositionally biased region" description="Acidic residues" evidence="1">
    <location>
        <begin position="179"/>
        <end position="189"/>
    </location>
</feature>
<feature type="region of interest" description="Disordered" evidence="1">
    <location>
        <begin position="119"/>
        <end position="189"/>
    </location>
</feature>
<name>A0A928DPS6_9BACT</name>
<comment type="caution">
    <text evidence="3">The sequence shown here is derived from an EMBL/GenBank/DDBJ whole genome shotgun (WGS) entry which is preliminary data.</text>
</comment>
<dbReference type="EMBL" id="SUVG01000004">
    <property type="protein sequence ID" value="MBE6421201.1"/>
    <property type="molecule type" value="Genomic_DNA"/>
</dbReference>
<keyword evidence="2" id="KW-0732">Signal</keyword>
<evidence type="ECO:0000313" key="4">
    <source>
        <dbReference type="Proteomes" id="UP000725649"/>
    </source>
</evidence>
<dbReference type="AlphaFoldDB" id="A0A928DPS6"/>
<feature type="compositionally biased region" description="Basic and acidic residues" evidence="1">
    <location>
        <begin position="132"/>
        <end position="147"/>
    </location>
</feature>
<gene>
    <name evidence="3" type="ORF">E7027_03595</name>
</gene>
<protein>
    <recommendedName>
        <fullName evidence="5">Peptidase MA-like domain-containing protein</fullName>
    </recommendedName>
</protein>
<evidence type="ECO:0008006" key="5">
    <source>
        <dbReference type="Google" id="ProtNLM"/>
    </source>
</evidence>